<dbReference type="EMBL" id="CYHH01000005">
    <property type="protein sequence ID" value="CUB07184.1"/>
    <property type="molecule type" value="Genomic_DNA"/>
</dbReference>
<feature type="domain" description="Smr" evidence="2">
    <location>
        <begin position="119"/>
        <end position="200"/>
    </location>
</feature>
<dbReference type="SMART" id="SM00463">
    <property type="entry name" value="SMR"/>
    <property type="match status" value="1"/>
</dbReference>
<evidence type="ECO:0000313" key="4">
    <source>
        <dbReference type="Proteomes" id="UP000182108"/>
    </source>
</evidence>
<dbReference type="PANTHER" id="PTHR35562">
    <property type="entry name" value="DNA ENDONUCLEASE SMRA-RELATED"/>
    <property type="match status" value="1"/>
</dbReference>
<evidence type="ECO:0000256" key="1">
    <source>
        <dbReference type="SAM" id="MobiDB-lite"/>
    </source>
</evidence>
<sequence length="204" mass="22748">MARPRPPAWAAPLAALKKGKAAPPGAAPRQAPAEEADWRAGVRPLTFPPRVEPERPRPAPVPRQKLADERTILAEELLAPLELEDWLEADESTHFLRPGVPRRVLTDLRRSRWALQGEVDLHGLTRLEAREALSAYLTRARRQGLRCIRVIHGKGLRSPGGFSVLRHLSRRWLAQRDEILAFCEAPPTRGGSGALIVLLRAPRE</sequence>
<dbReference type="AlphaFoldDB" id="A0A0K6IVW5"/>
<feature type="compositionally biased region" description="Low complexity" evidence="1">
    <location>
        <begin position="10"/>
        <end position="33"/>
    </location>
</feature>
<dbReference type="OrthoDB" id="9808881at2"/>
<dbReference type="Proteomes" id="UP000182108">
    <property type="component" value="Unassembled WGS sequence"/>
</dbReference>
<organism evidence="3 4">
    <name type="scientific">Tepidiphilus thermophilus</name>
    <dbReference type="NCBI Taxonomy" id="876478"/>
    <lineage>
        <taxon>Bacteria</taxon>
        <taxon>Pseudomonadati</taxon>
        <taxon>Pseudomonadota</taxon>
        <taxon>Hydrogenophilia</taxon>
        <taxon>Hydrogenophilales</taxon>
        <taxon>Hydrogenophilaceae</taxon>
        <taxon>Tepidiphilus</taxon>
    </lineage>
</organism>
<protein>
    <submittedName>
        <fullName evidence="3">DNA-nicking endonuclease, Smr domain</fullName>
    </submittedName>
</protein>
<name>A0A0K6IVW5_9PROT</name>
<keyword evidence="4" id="KW-1185">Reference proteome</keyword>
<gene>
    <name evidence="3" type="ORF">Ga0061068_10587</name>
</gene>
<accession>A0A0K6IVW5</accession>
<dbReference type="Gene3D" id="3.30.1370.110">
    <property type="match status" value="1"/>
</dbReference>
<dbReference type="PANTHER" id="PTHR35562:SF2">
    <property type="entry name" value="DNA ENDONUCLEASE SMRA-RELATED"/>
    <property type="match status" value="1"/>
</dbReference>
<proteinExistence type="predicted"/>
<keyword evidence="3" id="KW-0255">Endonuclease</keyword>
<dbReference type="GO" id="GO:0004519">
    <property type="term" value="F:endonuclease activity"/>
    <property type="evidence" value="ECO:0007669"/>
    <property type="project" value="UniProtKB-KW"/>
</dbReference>
<evidence type="ECO:0000259" key="2">
    <source>
        <dbReference type="PROSITE" id="PS50828"/>
    </source>
</evidence>
<feature type="region of interest" description="Disordered" evidence="1">
    <location>
        <begin position="1"/>
        <end position="63"/>
    </location>
</feature>
<dbReference type="InterPro" id="IPR036063">
    <property type="entry name" value="Smr_dom_sf"/>
</dbReference>
<dbReference type="Pfam" id="PF01713">
    <property type="entry name" value="Smr"/>
    <property type="match status" value="1"/>
</dbReference>
<dbReference type="RefSeq" id="WP_055423479.1">
    <property type="nucleotide sequence ID" value="NZ_CYHH01000005.1"/>
</dbReference>
<keyword evidence="3" id="KW-0540">Nuclease</keyword>
<dbReference type="PROSITE" id="PS50828">
    <property type="entry name" value="SMR"/>
    <property type="match status" value="1"/>
</dbReference>
<evidence type="ECO:0000313" key="3">
    <source>
        <dbReference type="EMBL" id="CUB07184.1"/>
    </source>
</evidence>
<keyword evidence="3" id="KW-0378">Hydrolase</keyword>
<dbReference type="InterPro" id="IPR002625">
    <property type="entry name" value="Smr_dom"/>
</dbReference>
<reference evidence="4" key="1">
    <citation type="submission" date="2015-08" db="EMBL/GenBank/DDBJ databases">
        <authorList>
            <person name="Babu N.S."/>
            <person name="Beckwith C.J."/>
            <person name="Beseler K.G."/>
            <person name="Brison A."/>
            <person name="Carone J.V."/>
            <person name="Caskin T.P."/>
            <person name="Diamond M."/>
            <person name="Durham M.E."/>
            <person name="Foxe J.M."/>
            <person name="Go M."/>
            <person name="Henderson B.A."/>
            <person name="Jones I.B."/>
            <person name="McGettigan J.A."/>
            <person name="Micheletti S.J."/>
            <person name="Nasrallah M.E."/>
            <person name="Ortiz D."/>
            <person name="Piller C.R."/>
            <person name="Privatt S.R."/>
            <person name="Schneider S.L."/>
            <person name="Sharp S."/>
            <person name="Smith T.C."/>
            <person name="Stanton J.D."/>
            <person name="Ullery H.E."/>
            <person name="Wilson R.J."/>
            <person name="Serrano M.G."/>
            <person name="Buck G."/>
            <person name="Lee V."/>
            <person name="Wang Y."/>
            <person name="Carvalho R."/>
            <person name="Voegtly L."/>
            <person name="Shi R."/>
            <person name="Duckworth R."/>
            <person name="Johnson A."/>
            <person name="Loviza R."/>
            <person name="Walstead R."/>
            <person name="Shah Z."/>
            <person name="Kiflezghi M."/>
            <person name="Wade K."/>
            <person name="Ball S.L."/>
            <person name="Bradley K.W."/>
            <person name="Asai D.J."/>
            <person name="Bowman C.A."/>
            <person name="Russell D.A."/>
            <person name="Pope W.H."/>
            <person name="Jacobs-Sera D."/>
            <person name="Hendrix R.W."/>
            <person name="Hatfull G.F."/>
        </authorList>
    </citation>
    <scope>NUCLEOTIDE SEQUENCE [LARGE SCALE GENOMIC DNA]</scope>
    <source>
        <strain evidence="4">JCM 19170</strain>
    </source>
</reference>
<dbReference type="SUPFAM" id="SSF160443">
    <property type="entry name" value="SMR domain-like"/>
    <property type="match status" value="1"/>
</dbReference>